<feature type="transmembrane region" description="Helical" evidence="1">
    <location>
        <begin position="33"/>
        <end position="50"/>
    </location>
</feature>
<gene>
    <name evidence="2" type="primary">RvY_13725-1</name>
    <name evidence="2" type="synonym">RvY_13725.1</name>
    <name evidence="2" type="ORF">RvY_13725</name>
</gene>
<dbReference type="OrthoDB" id="10054897at2759"/>
<keyword evidence="1" id="KW-0812">Transmembrane</keyword>
<reference evidence="2 3" key="1">
    <citation type="journal article" date="2016" name="Nat. Commun.">
        <title>Extremotolerant tardigrade genome and improved radiotolerance of human cultured cells by tardigrade-unique protein.</title>
        <authorList>
            <person name="Hashimoto T."/>
            <person name="Horikawa D.D."/>
            <person name="Saito Y."/>
            <person name="Kuwahara H."/>
            <person name="Kozuka-Hata H."/>
            <person name="Shin-I T."/>
            <person name="Minakuchi Y."/>
            <person name="Ohishi K."/>
            <person name="Motoyama A."/>
            <person name="Aizu T."/>
            <person name="Enomoto A."/>
            <person name="Kondo K."/>
            <person name="Tanaka S."/>
            <person name="Hara Y."/>
            <person name="Koshikawa S."/>
            <person name="Sagara H."/>
            <person name="Miura T."/>
            <person name="Yokobori S."/>
            <person name="Miyagawa K."/>
            <person name="Suzuki Y."/>
            <person name="Kubo T."/>
            <person name="Oyama M."/>
            <person name="Kohara Y."/>
            <person name="Fujiyama A."/>
            <person name="Arakawa K."/>
            <person name="Katayama T."/>
            <person name="Toyoda A."/>
            <person name="Kunieda T."/>
        </authorList>
    </citation>
    <scope>NUCLEOTIDE SEQUENCE [LARGE SCALE GENOMIC DNA]</scope>
    <source>
        <strain evidence="2 3">YOKOZUNA-1</strain>
    </source>
</reference>
<evidence type="ECO:0000313" key="3">
    <source>
        <dbReference type="Proteomes" id="UP000186922"/>
    </source>
</evidence>
<name>A0A1D1VU34_RAMVA</name>
<dbReference type="AlphaFoldDB" id="A0A1D1VU34"/>
<feature type="transmembrane region" description="Helical" evidence="1">
    <location>
        <begin position="70"/>
        <end position="90"/>
    </location>
</feature>
<protein>
    <recommendedName>
        <fullName evidence="4">VWFC domain-containing protein</fullName>
    </recommendedName>
</protein>
<keyword evidence="1" id="KW-0472">Membrane</keyword>
<evidence type="ECO:0000313" key="2">
    <source>
        <dbReference type="EMBL" id="GAV03278.1"/>
    </source>
</evidence>
<keyword evidence="1" id="KW-1133">Transmembrane helix</keyword>
<proteinExistence type="predicted"/>
<dbReference type="Proteomes" id="UP000186922">
    <property type="component" value="Unassembled WGS sequence"/>
</dbReference>
<evidence type="ECO:0000256" key="1">
    <source>
        <dbReference type="SAM" id="Phobius"/>
    </source>
</evidence>
<organism evidence="2 3">
    <name type="scientific">Ramazzottius varieornatus</name>
    <name type="common">Water bear</name>
    <name type="synonym">Tardigrade</name>
    <dbReference type="NCBI Taxonomy" id="947166"/>
    <lineage>
        <taxon>Eukaryota</taxon>
        <taxon>Metazoa</taxon>
        <taxon>Ecdysozoa</taxon>
        <taxon>Tardigrada</taxon>
        <taxon>Eutardigrada</taxon>
        <taxon>Parachela</taxon>
        <taxon>Hypsibioidea</taxon>
        <taxon>Ramazzottiidae</taxon>
        <taxon>Ramazzottius</taxon>
    </lineage>
</organism>
<dbReference type="EMBL" id="BDGG01000009">
    <property type="protein sequence ID" value="GAV03278.1"/>
    <property type="molecule type" value="Genomic_DNA"/>
</dbReference>
<keyword evidence="3" id="KW-1185">Reference proteome</keyword>
<sequence>MGKATFSFVRQHFPGPRRASSSHFRSQLFKKRLFIVIFQIGKLFLLVGPQRYPLFNRFHDCADQRLRMPISRSTSSVLLLLFVVSPYVTFGIPLTHDHSSSDLEVTQQVASGSGCNEVGEILSQDPCRPWCICKDGAVVCAEIFCNSETDLPEACGKIRVNGRCCPTFACVHRNGTASMHYPLPLTVVPPVMYEDSGSGGLLQNIKRTFPHARIMKNRQ</sequence>
<comment type="caution">
    <text evidence="2">The sequence shown here is derived from an EMBL/GenBank/DDBJ whole genome shotgun (WGS) entry which is preliminary data.</text>
</comment>
<evidence type="ECO:0008006" key="4">
    <source>
        <dbReference type="Google" id="ProtNLM"/>
    </source>
</evidence>
<accession>A0A1D1VU34</accession>